<organism evidence="5 6">
    <name type="scientific">Antrihabitans spumae</name>
    <dbReference type="NCBI Taxonomy" id="3373370"/>
    <lineage>
        <taxon>Bacteria</taxon>
        <taxon>Bacillati</taxon>
        <taxon>Actinomycetota</taxon>
        <taxon>Actinomycetes</taxon>
        <taxon>Mycobacteriales</taxon>
        <taxon>Nocardiaceae</taxon>
        <taxon>Antrihabitans</taxon>
    </lineage>
</organism>
<evidence type="ECO:0000256" key="1">
    <source>
        <dbReference type="SAM" id="Phobius"/>
    </source>
</evidence>
<feature type="transmembrane region" description="Helical" evidence="1">
    <location>
        <begin position="153"/>
        <end position="179"/>
    </location>
</feature>
<dbReference type="EMBL" id="JBIMSN010000162">
    <property type="protein sequence ID" value="MFH5232817.1"/>
    <property type="molecule type" value="Genomic_DNA"/>
</dbReference>
<dbReference type="Pfam" id="PF26059">
    <property type="entry name" value="DUF8020"/>
    <property type="match status" value="1"/>
</dbReference>
<dbReference type="RefSeq" id="WP_395126314.1">
    <property type="nucleotide sequence ID" value="NZ_JBIMSN010000162.1"/>
</dbReference>
<feature type="chain" id="PRO_5045033786" description="DUF8020 domain-containing protein" evidence="2">
    <location>
        <begin position="27"/>
        <end position="231"/>
    </location>
</feature>
<feature type="transmembrane region" description="Helical" evidence="1">
    <location>
        <begin position="191"/>
        <end position="216"/>
    </location>
</feature>
<dbReference type="InterPro" id="IPR058333">
    <property type="entry name" value="DUF8020"/>
</dbReference>
<evidence type="ECO:0000256" key="2">
    <source>
        <dbReference type="SAM" id="SignalP"/>
    </source>
</evidence>
<keyword evidence="1" id="KW-0472">Membrane</keyword>
<name>A0ABW7KWQ1_9NOCA</name>
<keyword evidence="1" id="KW-0812">Transmembrane</keyword>
<evidence type="ECO:0000313" key="6">
    <source>
        <dbReference type="Proteomes" id="UP001609176"/>
    </source>
</evidence>
<gene>
    <name evidence="5" type="ORF">ACHIPV_27190</name>
    <name evidence="4" type="ORF">ACHIRB_30250</name>
</gene>
<evidence type="ECO:0000313" key="4">
    <source>
        <dbReference type="EMBL" id="MFH5232817.1"/>
    </source>
</evidence>
<feature type="domain" description="DUF8020" evidence="3">
    <location>
        <begin position="36"/>
        <end position="104"/>
    </location>
</feature>
<dbReference type="Proteomes" id="UP001609176">
    <property type="component" value="Unassembled WGS sequence"/>
</dbReference>
<comment type="caution">
    <text evidence="5">The sequence shown here is derived from an EMBL/GenBank/DDBJ whole genome shotgun (WGS) entry which is preliminary data.</text>
</comment>
<evidence type="ECO:0000313" key="5">
    <source>
        <dbReference type="EMBL" id="MFH5245531.1"/>
    </source>
</evidence>
<reference evidence="6 7" key="1">
    <citation type="submission" date="2024-10" db="EMBL/GenBank/DDBJ databases">
        <authorList>
            <person name="Riesco R."/>
        </authorList>
    </citation>
    <scope>NUCLEOTIDE SEQUENCE [LARGE SCALE GENOMIC DNA]</scope>
    <source>
        <strain evidence="5 6">NCIMB 15448</strain>
        <strain evidence="4 7">NCIMB 15450</strain>
    </source>
</reference>
<keyword evidence="2" id="KW-0732">Signal</keyword>
<keyword evidence="7" id="KW-1185">Reference proteome</keyword>
<evidence type="ECO:0000259" key="3">
    <source>
        <dbReference type="Pfam" id="PF26059"/>
    </source>
</evidence>
<accession>A0ABW7KWQ1</accession>
<proteinExistence type="predicted"/>
<dbReference type="EMBL" id="JBIMSP010000081">
    <property type="protein sequence ID" value="MFH5245531.1"/>
    <property type="molecule type" value="Genomic_DNA"/>
</dbReference>
<evidence type="ECO:0000313" key="7">
    <source>
        <dbReference type="Proteomes" id="UP001609219"/>
    </source>
</evidence>
<dbReference type="Proteomes" id="UP001609219">
    <property type="component" value="Unassembled WGS sequence"/>
</dbReference>
<keyword evidence="1" id="KW-1133">Transmembrane helix</keyword>
<feature type="signal peptide" evidence="2">
    <location>
        <begin position="1"/>
        <end position="26"/>
    </location>
</feature>
<sequence>MKIRKLAAVSALTIAALGVAGGTSYAAPAPAAPAQAINYTAHADGQSSFITTDAGSLVTEDGAFKIKAADGTTVAAMPLSFSIDDVAFPIDASIEGNTAKLTPALDISRAWYHPVAGLNDAPWKTPYEREQAAFNRMKDQISIGATIGSAGGLLTGAAIGCVLGAGVAGVATAPLLALLGAGPLAGCVAGAALLGVVGGVVGALFITLPVAIASAIEYFTIVNSPFTPPAK</sequence>
<protein>
    <recommendedName>
        <fullName evidence="3">DUF8020 domain-containing protein</fullName>
    </recommendedName>
</protein>